<evidence type="ECO:0000256" key="2">
    <source>
        <dbReference type="ARBA" id="ARBA00022448"/>
    </source>
</evidence>
<dbReference type="Gene3D" id="1.10.3080.10">
    <property type="entry name" value="Clc chloride channel"/>
    <property type="match status" value="1"/>
</dbReference>
<name>A0A7H1MLR7_9LACO</name>
<dbReference type="OMA" id="VIFVMEV"/>
<keyword evidence="6" id="KW-0472">Membrane</keyword>
<keyword evidence="9" id="KW-0407">Ion channel</keyword>
<gene>
    <name evidence="10" type="ORF">FY536_03485</name>
</gene>
<dbReference type="RefSeq" id="WP_006846129.1">
    <property type="nucleotide sequence ID" value="NZ_CP026847.1"/>
</dbReference>
<evidence type="ECO:0000256" key="9">
    <source>
        <dbReference type="ARBA" id="ARBA00023303"/>
    </source>
</evidence>
<keyword evidence="5" id="KW-0406">Ion transport</keyword>
<dbReference type="InterPro" id="IPR050368">
    <property type="entry name" value="ClC-type_chloride_channel"/>
</dbReference>
<dbReference type="PANTHER" id="PTHR43427">
    <property type="entry name" value="CHLORIDE CHANNEL PROTEIN CLC-E"/>
    <property type="match status" value="1"/>
</dbReference>
<evidence type="ECO:0000256" key="8">
    <source>
        <dbReference type="ARBA" id="ARBA00023214"/>
    </source>
</evidence>
<dbReference type="InterPro" id="IPR001807">
    <property type="entry name" value="ClC"/>
</dbReference>
<dbReference type="EMBL" id="CP043431">
    <property type="protein sequence ID" value="QNT64403.1"/>
    <property type="molecule type" value="Genomic_DNA"/>
</dbReference>
<dbReference type="Pfam" id="PF00654">
    <property type="entry name" value="Voltage_CLC"/>
    <property type="match status" value="1"/>
</dbReference>
<evidence type="ECO:0000256" key="5">
    <source>
        <dbReference type="ARBA" id="ARBA00023065"/>
    </source>
</evidence>
<dbReference type="GO" id="GO:0005254">
    <property type="term" value="F:chloride channel activity"/>
    <property type="evidence" value="ECO:0007669"/>
    <property type="project" value="UniProtKB-KW"/>
</dbReference>
<organism evidence="10 11">
    <name type="scientific">Weissella koreensis</name>
    <dbReference type="NCBI Taxonomy" id="165096"/>
    <lineage>
        <taxon>Bacteria</taxon>
        <taxon>Bacillati</taxon>
        <taxon>Bacillota</taxon>
        <taxon>Bacilli</taxon>
        <taxon>Lactobacillales</taxon>
        <taxon>Lactobacillaceae</taxon>
        <taxon>Weissella</taxon>
    </lineage>
</organism>
<protein>
    <submittedName>
        <fullName evidence="10">Chloride channel protein</fullName>
    </submittedName>
</protein>
<accession>A0A7H1MLR7</accession>
<dbReference type="AlphaFoldDB" id="A0A7H1MLR7"/>
<evidence type="ECO:0000256" key="7">
    <source>
        <dbReference type="ARBA" id="ARBA00023173"/>
    </source>
</evidence>
<keyword evidence="2" id="KW-0813">Transport</keyword>
<dbReference type="SUPFAM" id="SSF81340">
    <property type="entry name" value="Clc chloride channel"/>
    <property type="match status" value="1"/>
</dbReference>
<keyword evidence="7" id="KW-0869">Chloride channel</keyword>
<proteinExistence type="predicted"/>
<dbReference type="Proteomes" id="UP000516446">
    <property type="component" value="Chromosome"/>
</dbReference>
<keyword evidence="11" id="KW-1185">Reference proteome</keyword>
<sequence>MEHVLKESQNPKEIHQQTGILIISTIALGIIVGFSSLILSLFLDKVEQFFLSFKESALAPSATMIAGSHRLISVIIGGMLATIIWYILRTKFKPIISINQALKGKQMPWIETIIDVLTQIMFVGTGGSVGRELAPREAGAMLAQRWSNMINKIGLSKITPEDQQLLIAAAAGAGFAGIYIAPITGMFFCVEILLKKITPKTVTISLSMSVISMLIGSLVKGFKPYYLIHDTHFSLMMLPFVLIASPIIGLVGVLFRKAFKWAEKFQAKNKQILWQLPLLAVLTGLIAMIFPQIMGNGRALAQLSMNYNHHFFIGILILGAIAKATVTVLTIRAGASGGTLTPSIAIGSALGVLIGLGFNLLGFPLSLSQAALLGAAILLAASQQAPLMALFMIFEVSHLDYSAFLPLGLGVAIAAIISQLFFKGRL</sequence>
<evidence type="ECO:0000256" key="3">
    <source>
        <dbReference type="ARBA" id="ARBA00022692"/>
    </source>
</evidence>
<evidence type="ECO:0000256" key="1">
    <source>
        <dbReference type="ARBA" id="ARBA00004141"/>
    </source>
</evidence>
<evidence type="ECO:0000313" key="11">
    <source>
        <dbReference type="Proteomes" id="UP000516446"/>
    </source>
</evidence>
<dbReference type="InterPro" id="IPR014743">
    <property type="entry name" value="Cl-channel_core"/>
</dbReference>
<evidence type="ECO:0000256" key="6">
    <source>
        <dbReference type="ARBA" id="ARBA00023136"/>
    </source>
</evidence>
<dbReference type="PRINTS" id="PR00762">
    <property type="entry name" value="CLCHANNEL"/>
</dbReference>
<keyword evidence="3" id="KW-0812">Transmembrane</keyword>
<evidence type="ECO:0000313" key="10">
    <source>
        <dbReference type="EMBL" id="QNT64403.1"/>
    </source>
</evidence>
<keyword evidence="8" id="KW-0868">Chloride</keyword>
<comment type="subcellular location">
    <subcellularLocation>
        <location evidence="1">Membrane</location>
        <topology evidence="1">Multi-pass membrane protein</topology>
    </subcellularLocation>
</comment>
<keyword evidence="4" id="KW-1133">Transmembrane helix</keyword>
<dbReference type="GO" id="GO:0034707">
    <property type="term" value="C:chloride channel complex"/>
    <property type="evidence" value="ECO:0007669"/>
    <property type="project" value="UniProtKB-KW"/>
</dbReference>
<evidence type="ECO:0000256" key="4">
    <source>
        <dbReference type="ARBA" id="ARBA00022989"/>
    </source>
</evidence>
<dbReference type="PANTHER" id="PTHR43427:SF6">
    <property type="entry name" value="CHLORIDE CHANNEL PROTEIN CLC-E"/>
    <property type="match status" value="1"/>
</dbReference>
<reference evidence="10 11" key="1">
    <citation type="submission" date="2019-08" db="EMBL/GenBank/DDBJ databases">
        <authorList>
            <person name="Chang H.C."/>
            <person name="Mun S.Y."/>
        </authorList>
    </citation>
    <scope>NUCLEOTIDE SEQUENCE [LARGE SCALE GENOMIC DNA]</scope>
    <source>
        <strain evidence="10 11">SK</strain>
    </source>
</reference>